<dbReference type="InterPro" id="IPR050364">
    <property type="entry name" value="Cytochrome_P450_fung"/>
</dbReference>
<name>A0A8H6TL57_MYCCL</name>
<evidence type="ECO:0000256" key="9">
    <source>
        <dbReference type="SAM" id="Phobius"/>
    </source>
</evidence>
<dbReference type="Gene3D" id="1.10.630.10">
    <property type="entry name" value="Cytochrome P450"/>
    <property type="match status" value="1"/>
</dbReference>
<dbReference type="InterPro" id="IPR036396">
    <property type="entry name" value="Cyt_P450_sf"/>
</dbReference>
<comment type="caution">
    <text evidence="10">The sequence shown here is derived from an EMBL/GenBank/DDBJ whole genome shotgun (WGS) entry which is preliminary data.</text>
</comment>
<dbReference type="PRINTS" id="PR00463">
    <property type="entry name" value="EP450I"/>
</dbReference>
<keyword evidence="8" id="KW-0503">Monooxygenase</keyword>
<keyword evidence="5" id="KW-0479">Metal-binding</keyword>
<dbReference type="InterPro" id="IPR002401">
    <property type="entry name" value="Cyt_P450_E_grp-I"/>
</dbReference>
<evidence type="ECO:0000256" key="2">
    <source>
        <dbReference type="ARBA" id="ARBA00005179"/>
    </source>
</evidence>
<keyword evidence="9" id="KW-0812">Transmembrane</keyword>
<keyword evidence="9" id="KW-0472">Membrane</keyword>
<dbReference type="PANTHER" id="PTHR46300">
    <property type="entry name" value="P450, PUTATIVE (EUROFUNG)-RELATED-RELATED"/>
    <property type="match status" value="1"/>
</dbReference>
<evidence type="ECO:0000313" key="11">
    <source>
        <dbReference type="Proteomes" id="UP000613580"/>
    </source>
</evidence>
<evidence type="ECO:0000256" key="6">
    <source>
        <dbReference type="ARBA" id="ARBA00023002"/>
    </source>
</evidence>
<feature type="transmembrane region" description="Helical" evidence="9">
    <location>
        <begin position="75"/>
        <end position="93"/>
    </location>
</feature>
<keyword evidence="4" id="KW-0349">Heme</keyword>
<sequence>MVAPRNMDLSYLPFALAVLAVCGVLLFARYRGRRAGMPLPPGPRGMPFVGNLLEMPSSFEWETYMRWSREYNSDIVYASVAGSSIVVLSSVQAATDLLEKRSTLYSDRPRFPMVNELMGWGFSFSFMKYGERWRKLRKLFHQHFNAEGVANYYPLQHEAAQELLRRLLHEPDHFLDHFRHMAGGTIISAVYGIEARPVNDPYVQLSEDALKSLLYASIPGRFLVDLIPVLMHVPEWLPGTGFKRLAREWSQLKDELVERPFAETQKQMHAAATSYSAGTDTLVAFLGSFVRAMRDNPEVQRKAQAEVEAVLGIGTLPDFDAFGDAENKLPFVSAVIREVLRWRPPLPFPPHFVETEDEYRGYRIPAGSIVLANIWAMMHDETAYPNPESTYRARAGTSRSASVGASVWGKHLAMASIWMAVVSILAAFDIRHRAVGDGEASTASADRVEGEGNLRKEYISGLVMQPLPFKHLISIITPVLIMYVLLLIFILLSYRLQVYLQHIHHFLIPYT</sequence>
<protein>
    <submittedName>
        <fullName evidence="10">Cytochrome P450</fullName>
    </submittedName>
</protein>
<organism evidence="10 11">
    <name type="scientific">Mycena chlorophos</name>
    <name type="common">Agaric fungus</name>
    <name type="synonym">Agaricus chlorophos</name>
    <dbReference type="NCBI Taxonomy" id="658473"/>
    <lineage>
        <taxon>Eukaryota</taxon>
        <taxon>Fungi</taxon>
        <taxon>Dikarya</taxon>
        <taxon>Basidiomycota</taxon>
        <taxon>Agaricomycotina</taxon>
        <taxon>Agaricomycetes</taxon>
        <taxon>Agaricomycetidae</taxon>
        <taxon>Agaricales</taxon>
        <taxon>Marasmiineae</taxon>
        <taxon>Mycenaceae</taxon>
        <taxon>Mycena</taxon>
    </lineage>
</organism>
<evidence type="ECO:0000256" key="8">
    <source>
        <dbReference type="ARBA" id="ARBA00023033"/>
    </source>
</evidence>
<feature type="transmembrane region" description="Helical" evidence="9">
    <location>
        <begin position="472"/>
        <end position="494"/>
    </location>
</feature>
<reference evidence="10" key="1">
    <citation type="submission" date="2020-05" db="EMBL/GenBank/DDBJ databases">
        <title>Mycena genomes resolve the evolution of fungal bioluminescence.</title>
        <authorList>
            <person name="Tsai I.J."/>
        </authorList>
    </citation>
    <scope>NUCLEOTIDE SEQUENCE</scope>
    <source>
        <strain evidence="10">110903Hualien_Pintung</strain>
    </source>
</reference>
<feature type="transmembrane region" description="Helical" evidence="9">
    <location>
        <begin position="12"/>
        <end position="30"/>
    </location>
</feature>
<keyword evidence="9" id="KW-1133">Transmembrane helix</keyword>
<dbReference type="AlphaFoldDB" id="A0A8H6TL57"/>
<evidence type="ECO:0000256" key="4">
    <source>
        <dbReference type="ARBA" id="ARBA00022617"/>
    </source>
</evidence>
<comment type="pathway">
    <text evidence="2">Secondary metabolite biosynthesis.</text>
</comment>
<evidence type="ECO:0000256" key="7">
    <source>
        <dbReference type="ARBA" id="ARBA00023004"/>
    </source>
</evidence>
<dbReference type="GO" id="GO:0016705">
    <property type="term" value="F:oxidoreductase activity, acting on paired donors, with incorporation or reduction of molecular oxygen"/>
    <property type="evidence" value="ECO:0007669"/>
    <property type="project" value="InterPro"/>
</dbReference>
<dbReference type="Proteomes" id="UP000613580">
    <property type="component" value="Unassembled WGS sequence"/>
</dbReference>
<dbReference type="Pfam" id="PF00067">
    <property type="entry name" value="p450"/>
    <property type="match status" value="2"/>
</dbReference>
<keyword evidence="7" id="KW-0408">Iron</keyword>
<evidence type="ECO:0000256" key="5">
    <source>
        <dbReference type="ARBA" id="ARBA00022723"/>
    </source>
</evidence>
<dbReference type="GO" id="GO:0020037">
    <property type="term" value="F:heme binding"/>
    <property type="evidence" value="ECO:0007669"/>
    <property type="project" value="InterPro"/>
</dbReference>
<dbReference type="SUPFAM" id="SSF48264">
    <property type="entry name" value="Cytochrome P450"/>
    <property type="match status" value="1"/>
</dbReference>
<evidence type="ECO:0000256" key="3">
    <source>
        <dbReference type="ARBA" id="ARBA00010617"/>
    </source>
</evidence>
<proteinExistence type="inferred from homology"/>
<keyword evidence="11" id="KW-1185">Reference proteome</keyword>
<dbReference type="OrthoDB" id="2789670at2759"/>
<accession>A0A8H6TL57</accession>
<dbReference type="CDD" id="cd11065">
    <property type="entry name" value="CYP64-like"/>
    <property type="match status" value="1"/>
</dbReference>
<evidence type="ECO:0000313" key="10">
    <source>
        <dbReference type="EMBL" id="KAF7318686.1"/>
    </source>
</evidence>
<dbReference type="EMBL" id="JACAZE010000004">
    <property type="protein sequence ID" value="KAF7318686.1"/>
    <property type="molecule type" value="Genomic_DNA"/>
</dbReference>
<evidence type="ECO:0000256" key="1">
    <source>
        <dbReference type="ARBA" id="ARBA00001971"/>
    </source>
</evidence>
<dbReference type="PANTHER" id="PTHR46300:SF7">
    <property type="entry name" value="P450, PUTATIVE (EUROFUNG)-RELATED"/>
    <property type="match status" value="1"/>
</dbReference>
<comment type="cofactor">
    <cofactor evidence="1">
        <name>heme</name>
        <dbReference type="ChEBI" id="CHEBI:30413"/>
    </cofactor>
</comment>
<dbReference type="GO" id="GO:0005506">
    <property type="term" value="F:iron ion binding"/>
    <property type="evidence" value="ECO:0007669"/>
    <property type="project" value="InterPro"/>
</dbReference>
<dbReference type="InterPro" id="IPR001128">
    <property type="entry name" value="Cyt_P450"/>
</dbReference>
<comment type="similarity">
    <text evidence="3">Belongs to the cytochrome P450 family.</text>
</comment>
<keyword evidence="6" id="KW-0560">Oxidoreductase</keyword>
<dbReference type="GO" id="GO:0004497">
    <property type="term" value="F:monooxygenase activity"/>
    <property type="evidence" value="ECO:0007669"/>
    <property type="project" value="UniProtKB-KW"/>
</dbReference>
<gene>
    <name evidence="10" type="ORF">HMN09_00380300</name>
</gene>